<evidence type="ECO:0000313" key="12">
    <source>
        <dbReference type="EMBL" id="MET4578080.1"/>
    </source>
</evidence>
<comment type="pathway">
    <text evidence="3 10">Amino-acid biosynthesis; L-leucine biosynthesis; L-leucine from 3-methyl-2-oxobutanoate: step 2/4.</text>
</comment>
<comment type="caution">
    <text evidence="12">The sequence shown here is derived from an EMBL/GenBank/DDBJ whole genome shotgun (WGS) entry which is preliminary data.</text>
</comment>
<organism evidence="12 13">
    <name type="scientific">Ottowia thiooxydans</name>
    <dbReference type="NCBI Taxonomy" id="219182"/>
    <lineage>
        <taxon>Bacteria</taxon>
        <taxon>Pseudomonadati</taxon>
        <taxon>Pseudomonadota</taxon>
        <taxon>Betaproteobacteria</taxon>
        <taxon>Burkholderiales</taxon>
        <taxon>Comamonadaceae</taxon>
        <taxon>Ottowia</taxon>
    </lineage>
</organism>
<dbReference type="GO" id="GO:0003861">
    <property type="term" value="F:3-isopropylmalate dehydratase activity"/>
    <property type="evidence" value="ECO:0007669"/>
    <property type="project" value="UniProtKB-EC"/>
</dbReference>
<dbReference type="EC" id="4.2.1.33" evidence="10"/>
<dbReference type="InterPro" id="IPR033940">
    <property type="entry name" value="IPMI_Swivel"/>
</dbReference>
<evidence type="ECO:0000256" key="6">
    <source>
        <dbReference type="ARBA" id="ARBA00022430"/>
    </source>
</evidence>
<dbReference type="InterPro" id="IPR050075">
    <property type="entry name" value="LeuD"/>
</dbReference>
<comment type="subunit">
    <text evidence="5 10">Heterodimer of LeuC and LeuD.</text>
</comment>
<sequence>MTPFISHSGIVLPLDRANVDTDALVPKQFLKSISRTGFGPNLFDGWRYLDPHVEGSAVRRRENPDFILNRLPYRNSTILLARENFGCGSSREHAAWALKDYGFRALIAPSFSDIFTANAFKNGLLPVVLQSTEVDALFNALAEDSSISVTVDLCDCLVSHPRLGEFQFVVPEVQKQALLQGIDDVGSTLMNANLIAEFEKLHTARNPWV</sequence>
<dbReference type="PANTHER" id="PTHR43345:SF5">
    <property type="entry name" value="3-ISOPROPYLMALATE DEHYDRATASE SMALL SUBUNIT"/>
    <property type="match status" value="1"/>
</dbReference>
<accession>A0ABV2QAP3</accession>
<dbReference type="GO" id="GO:0047508">
    <property type="term" value="F:(R)-2-methylmalate dehydratase activity"/>
    <property type="evidence" value="ECO:0007669"/>
    <property type="project" value="UniProtKB-EC"/>
</dbReference>
<evidence type="ECO:0000313" key="13">
    <source>
        <dbReference type="Proteomes" id="UP001549320"/>
    </source>
</evidence>
<protein>
    <recommendedName>
        <fullName evidence="10">3-isopropylmalate dehydratase small subunit</fullName>
        <ecNumber evidence="10">4.2.1.33</ecNumber>
    </recommendedName>
    <alternativeName>
        <fullName evidence="10">Alpha-IPM isomerase</fullName>
        <shortName evidence="10">IPMI</shortName>
    </alternativeName>
    <alternativeName>
        <fullName evidence="10">Isopropylmalate isomerase</fullName>
    </alternativeName>
</protein>
<evidence type="ECO:0000256" key="8">
    <source>
        <dbReference type="ARBA" id="ARBA00023239"/>
    </source>
</evidence>
<evidence type="ECO:0000256" key="4">
    <source>
        <dbReference type="ARBA" id="ARBA00009845"/>
    </source>
</evidence>
<comment type="function">
    <text evidence="2 10">Catalyzes the isomerization between 2-isopropylmalate and 3-isopropylmalate, via the formation of 2-isopropylmaleate.</text>
</comment>
<comment type="catalytic activity">
    <reaction evidence="1 10">
        <text>(2R,3S)-3-isopropylmalate = (2S)-2-isopropylmalate</text>
        <dbReference type="Rhea" id="RHEA:32287"/>
        <dbReference type="ChEBI" id="CHEBI:1178"/>
        <dbReference type="ChEBI" id="CHEBI:35121"/>
        <dbReference type="EC" id="4.2.1.33"/>
    </reaction>
</comment>
<proteinExistence type="inferred from homology"/>
<evidence type="ECO:0000256" key="1">
    <source>
        <dbReference type="ARBA" id="ARBA00000491"/>
    </source>
</evidence>
<dbReference type="RefSeq" id="WP_354445022.1">
    <property type="nucleotide sequence ID" value="NZ_JBEPSH010000006.1"/>
</dbReference>
<dbReference type="PANTHER" id="PTHR43345">
    <property type="entry name" value="3-ISOPROPYLMALATE DEHYDRATASE SMALL SUBUNIT 2-RELATED-RELATED"/>
    <property type="match status" value="1"/>
</dbReference>
<dbReference type="CDD" id="cd01577">
    <property type="entry name" value="IPMI_Swivel"/>
    <property type="match status" value="1"/>
</dbReference>
<feature type="domain" description="Aconitase A/isopropylmalate dehydratase small subunit swivel" evidence="11">
    <location>
        <begin position="1"/>
        <end position="130"/>
    </location>
</feature>
<evidence type="ECO:0000256" key="9">
    <source>
        <dbReference type="ARBA" id="ARBA00023304"/>
    </source>
</evidence>
<dbReference type="InterPro" id="IPR004431">
    <property type="entry name" value="3-IsopropMal_deHydase_ssu"/>
</dbReference>
<keyword evidence="6 10" id="KW-0432">Leucine biosynthesis</keyword>
<dbReference type="HAMAP" id="MF_01031">
    <property type="entry name" value="LeuD_type1"/>
    <property type="match status" value="1"/>
</dbReference>
<dbReference type="Proteomes" id="UP001549320">
    <property type="component" value="Unassembled WGS sequence"/>
</dbReference>
<comment type="similarity">
    <text evidence="4 10">Belongs to the LeuD family. LeuD type 1 subfamily.</text>
</comment>
<evidence type="ECO:0000256" key="5">
    <source>
        <dbReference type="ARBA" id="ARBA00011271"/>
    </source>
</evidence>
<reference evidence="12 13" key="1">
    <citation type="submission" date="2024-06" db="EMBL/GenBank/DDBJ databases">
        <title>Sorghum-associated microbial communities from plants grown in Nebraska, USA.</title>
        <authorList>
            <person name="Schachtman D."/>
        </authorList>
    </citation>
    <scope>NUCLEOTIDE SEQUENCE [LARGE SCALE GENOMIC DNA]</scope>
    <source>
        <strain evidence="12 13">2709</strain>
    </source>
</reference>
<dbReference type="InterPro" id="IPR000573">
    <property type="entry name" value="AconitaseA/IPMdHydase_ssu_swvl"/>
</dbReference>
<dbReference type="NCBIfam" id="NF002458">
    <property type="entry name" value="PRK01641.1"/>
    <property type="match status" value="1"/>
</dbReference>
<dbReference type="SUPFAM" id="SSF52016">
    <property type="entry name" value="LeuD/IlvD-like"/>
    <property type="match status" value="1"/>
</dbReference>
<evidence type="ECO:0000259" key="11">
    <source>
        <dbReference type="Pfam" id="PF00694"/>
    </source>
</evidence>
<dbReference type="InterPro" id="IPR015928">
    <property type="entry name" value="Aconitase/3IPM_dehydase_swvl"/>
</dbReference>
<evidence type="ECO:0000256" key="7">
    <source>
        <dbReference type="ARBA" id="ARBA00022605"/>
    </source>
</evidence>
<evidence type="ECO:0000256" key="3">
    <source>
        <dbReference type="ARBA" id="ARBA00004729"/>
    </source>
</evidence>
<dbReference type="NCBIfam" id="TIGR00171">
    <property type="entry name" value="leuD"/>
    <property type="match status" value="1"/>
</dbReference>
<keyword evidence="13" id="KW-1185">Reference proteome</keyword>
<evidence type="ECO:0000256" key="10">
    <source>
        <dbReference type="HAMAP-Rule" id="MF_01031"/>
    </source>
</evidence>
<dbReference type="EMBL" id="JBEPSH010000006">
    <property type="protein sequence ID" value="MET4578080.1"/>
    <property type="molecule type" value="Genomic_DNA"/>
</dbReference>
<evidence type="ECO:0000256" key="2">
    <source>
        <dbReference type="ARBA" id="ARBA00002695"/>
    </source>
</evidence>
<dbReference type="Pfam" id="PF00694">
    <property type="entry name" value="Aconitase_C"/>
    <property type="match status" value="1"/>
</dbReference>
<keyword evidence="7 10" id="KW-0028">Amino-acid biosynthesis</keyword>
<keyword evidence="9 10" id="KW-0100">Branched-chain amino acid biosynthesis</keyword>
<name>A0ABV2QAP3_9BURK</name>
<gene>
    <name evidence="10" type="primary">leuD</name>
    <name evidence="12" type="ORF">ABIE13_003196</name>
</gene>
<dbReference type="Gene3D" id="3.20.19.10">
    <property type="entry name" value="Aconitase, domain 4"/>
    <property type="match status" value="1"/>
</dbReference>
<keyword evidence="8 10" id="KW-0456">Lyase</keyword>